<accession>A0A939FQM4</accession>
<organism evidence="1 2">
    <name type="scientific">Streptomyces triculaminicus</name>
    <dbReference type="NCBI Taxonomy" id="2816232"/>
    <lineage>
        <taxon>Bacteria</taxon>
        <taxon>Bacillati</taxon>
        <taxon>Actinomycetota</taxon>
        <taxon>Actinomycetes</taxon>
        <taxon>Kitasatosporales</taxon>
        <taxon>Streptomycetaceae</taxon>
        <taxon>Streptomyces</taxon>
    </lineage>
</organism>
<dbReference type="Proteomes" id="UP000664781">
    <property type="component" value="Unassembled WGS sequence"/>
</dbReference>
<proteinExistence type="predicted"/>
<protein>
    <submittedName>
        <fullName evidence="1">Uncharacterized protein</fullName>
    </submittedName>
</protein>
<name>A0A939FQM4_9ACTN</name>
<evidence type="ECO:0000313" key="2">
    <source>
        <dbReference type="Proteomes" id="UP000664781"/>
    </source>
</evidence>
<dbReference type="AlphaFoldDB" id="A0A939FQM4"/>
<reference evidence="1" key="1">
    <citation type="submission" date="2021-03" db="EMBL/GenBank/DDBJ databases">
        <title>Streptomyces strains.</title>
        <authorList>
            <person name="Lund M.B."/>
            <person name="Toerring T."/>
        </authorList>
    </citation>
    <scope>NUCLEOTIDE SEQUENCE</scope>
    <source>
        <strain evidence="1">JCM 4242</strain>
    </source>
</reference>
<dbReference type="EMBL" id="JAFMOF010000004">
    <property type="protein sequence ID" value="MBO0656048.1"/>
    <property type="molecule type" value="Genomic_DNA"/>
</dbReference>
<dbReference type="RefSeq" id="WP_086570135.1">
    <property type="nucleotide sequence ID" value="NZ_JAFMOF010000004.1"/>
</dbReference>
<keyword evidence="2" id="KW-1185">Reference proteome</keyword>
<sequence>MSARIVVHPPTPAGCRWVTDGAVTLGRAYGIVDVIEFLRRAGVDTENIRLDDPHVIEWLGGGPGVWS</sequence>
<comment type="caution">
    <text evidence="1">The sequence shown here is derived from an EMBL/GenBank/DDBJ whole genome shotgun (WGS) entry which is preliminary data.</text>
</comment>
<gene>
    <name evidence="1" type="ORF">J1792_25740</name>
</gene>
<evidence type="ECO:0000313" key="1">
    <source>
        <dbReference type="EMBL" id="MBO0656048.1"/>
    </source>
</evidence>